<keyword evidence="9 10" id="KW-0520">NAD</keyword>
<reference evidence="12 13" key="1">
    <citation type="submission" date="2021-03" db="EMBL/GenBank/DDBJ databases">
        <title>Genomic and phenotypic characterization of Chloracidobacterium isolates provides evidence for multiple species.</title>
        <authorList>
            <person name="Saini M.K."/>
            <person name="Costas A.M.G."/>
            <person name="Tank M."/>
            <person name="Bryant D.A."/>
        </authorList>
    </citation>
    <scope>NUCLEOTIDE SEQUENCE [LARGE SCALE GENOMIC DNA]</scope>
    <source>
        <strain evidence="12 13">N</strain>
    </source>
</reference>
<evidence type="ECO:0000256" key="1">
    <source>
        <dbReference type="ARBA" id="ARBA00001974"/>
    </source>
</evidence>
<keyword evidence="2 10" id="KW-0963">Cytoplasm</keyword>
<dbReference type="Pfam" id="PF01134">
    <property type="entry name" value="GIDA"/>
    <property type="match status" value="1"/>
</dbReference>
<evidence type="ECO:0000313" key="12">
    <source>
        <dbReference type="EMBL" id="QUV92913.1"/>
    </source>
</evidence>
<sequence length="455" mass="49591">MHDNVVTVIGGGLAGCEAAWQCAEQGVPVRLYEMRPVRPTPAHTTDRLAEIVCSNSFKSDEVNTAPHLLKEELRRARSLLIAVAEATRVPAGAALAIDRERFAAEVTARIAAHPRITVIREEVTRIPLDGVTIIATGPLTSDALAAEIQNLAGAEQLYFYDAIAPVVDAETINYEVVFRAARYGKGGDDYLNCPLNKEQYEAFVDALLAAECVAPKAFETDKAQYFEACLPIDVAVRRGRDTLRFGPMKPVGLCDPRTGREPYAAVQLRQENLMADSYSLVGFQNSVKWGAQKALLRMIPGLEQAEFLKFGQVHRNTYVNGPKLLTPTLQVKHEPRLFFAGQISGVEGYVESLATGLVAGRWAAALVQGKPLLPVPRASAIGSLLNYVAHCENNDYQPVNITFALLPPLAEPEARAYRRRPERRARQIALALAAFGEWLMAMEAGKSSSLAGEAA</sequence>
<dbReference type="Gene3D" id="3.50.50.60">
    <property type="entry name" value="FAD/NAD(P)-binding domain"/>
    <property type="match status" value="2"/>
</dbReference>
<feature type="domain" description="MnmG N-terminal" evidence="11">
    <location>
        <begin position="6"/>
        <end position="370"/>
    </location>
</feature>
<dbReference type="InterPro" id="IPR002218">
    <property type="entry name" value="MnmG-rel"/>
</dbReference>
<proteinExistence type="inferred from homology"/>
<accession>A0ABX8AXI3</accession>
<keyword evidence="8 10" id="KW-0521">NADP</keyword>
<dbReference type="EC" id="2.1.1.74" evidence="10"/>
<comment type="subcellular location">
    <subcellularLocation>
        <location evidence="10">Cytoplasm</location>
    </subcellularLocation>
</comment>
<dbReference type="NCBIfam" id="NF003739">
    <property type="entry name" value="PRK05335.1"/>
    <property type="match status" value="1"/>
</dbReference>
<comment type="cofactor">
    <cofactor evidence="1 10">
        <name>FAD</name>
        <dbReference type="ChEBI" id="CHEBI:57692"/>
    </cofactor>
</comment>
<evidence type="ECO:0000256" key="9">
    <source>
        <dbReference type="ARBA" id="ARBA00023027"/>
    </source>
</evidence>
<evidence type="ECO:0000256" key="7">
    <source>
        <dbReference type="ARBA" id="ARBA00022827"/>
    </source>
</evidence>
<dbReference type="PANTHER" id="PTHR11806:SF2">
    <property type="entry name" value="METHYLENETETRAHYDROFOLATE--TRNA-(URACIL-5-)-METHYLTRANSFERASE TRMFO"/>
    <property type="match status" value="1"/>
</dbReference>
<comment type="similarity">
    <text evidence="10">Belongs to the MnmG family. TrmFO subfamily.</text>
</comment>
<evidence type="ECO:0000313" key="13">
    <source>
        <dbReference type="Proteomes" id="UP000677668"/>
    </source>
</evidence>
<comment type="catalytic activity">
    <reaction evidence="10">
        <text>uridine(54) in tRNA + (6R)-5,10-methylene-5,6,7,8-tetrahydrofolate + NADPH + H(+) = 5-methyluridine(54) in tRNA + (6S)-5,6,7,8-tetrahydrofolate + NADP(+)</text>
        <dbReference type="Rhea" id="RHEA:62372"/>
        <dbReference type="Rhea" id="RHEA-COMP:10167"/>
        <dbReference type="Rhea" id="RHEA-COMP:10193"/>
        <dbReference type="ChEBI" id="CHEBI:15378"/>
        <dbReference type="ChEBI" id="CHEBI:15636"/>
        <dbReference type="ChEBI" id="CHEBI:57453"/>
        <dbReference type="ChEBI" id="CHEBI:57783"/>
        <dbReference type="ChEBI" id="CHEBI:58349"/>
        <dbReference type="ChEBI" id="CHEBI:65315"/>
        <dbReference type="ChEBI" id="CHEBI:74447"/>
        <dbReference type="EC" id="2.1.1.74"/>
    </reaction>
</comment>
<evidence type="ECO:0000256" key="10">
    <source>
        <dbReference type="HAMAP-Rule" id="MF_01037"/>
    </source>
</evidence>
<dbReference type="PANTHER" id="PTHR11806">
    <property type="entry name" value="GLUCOSE INHIBITED DIVISION PROTEIN A"/>
    <property type="match status" value="1"/>
</dbReference>
<dbReference type="InterPro" id="IPR004417">
    <property type="entry name" value="TrmFO"/>
</dbReference>
<comment type="function">
    <text evidence="10">Catalyzes the folate-dependent formation of 5-methyl-uridine at position 54 (M-5-U54) in all tRNAs.</text>
</comment>
<keyword evidence="6 10" id="KW-0819">tRNA processing</keyword>
<gene>
    <name evidence="10 12" type="primary">trmFO</name>
    <name evidence="12" type="ORF">J8C05_05845</name>
</gene>
<comment type="catalytic activity">
    <reaction evidence="10">
        <text>uridine(54) in tRNA + (6R)-5,10-methylene-5,6,7,8-tetrahydrofolate + NADH + H(+) = 5-methyluridine(54) in tRNA + (6S)-5,6,7,8-tetrahydrofolate + NAD(+)</text>
        <dbReference type="Rhea" id="RHEA:16873"/>
        <dbReference type="Rhea" id="RHEA-COMP:10167"/>
        <dbReference type="Rhea" id="RHEA-COMP:10193"/>
        <dbReference type="ChEBI" id="CHEBI:15378"/>
        <dbReference type="ChEBI" id="CHEBI:15636"/>
        <dbReference type="ChEBI" id="CHEBI:57453"/>
        <dbReference type="ChEBI" id="CHEBI:57540"/>
        <dbReference type="ChEBI" id="CHEBI:57945"/>
        <dbReference type="ChEBI" id="CHEBI:65315"/>
        <dbReference type="ChEBI" id="CHEBI:74447"/>
        <dbReference type="EC" id="2.1.1.74"/>
    </reaction>
</comment>
<organism evidence="12 13">
    <name type="scientific">Chloracidobacterium sp. N</name>
    <dbReference type="NCBI Taxonomy" id="2821540"/>
    <lineage>
        <taxon>Bacteria</taxon>
        <taxon>Pseudomonadati</taxon>
        <taxon>Acidobacteriota</taxon>
        <taxon>Terriglobia</taxon>
        <taxon>Terriglobales</taxon>
        <taxon>Acidobacteriaceae</taxon>
        <taxon>Chloracidobacterium</taxon>
        <taxon>Chloracidobacterium aggregatum</taxon>
    </lineage>
</organism>
<dbReference type="HAMAP" id="MF_01037">
    <property type="entry name" value="TrmFO"/>
    <property type="match status" value="1"/>
</dbReference>
<protein>
    <recommendedName>
        <fullName evidence="10">Methylenetetrahydrofolate--tRNA-(uracil-5-)-methyltransferase TrmFO</fullName>
        <ecNumber evidence="10">2.1.1.74</ecNumber>
    </recommendedName>
    <alternativeName>
        <fullName evidence="10">Folate-dependent tRNA (uracil-5-)-methyltransferase</fullName>
    </alternativeName>
    <alternativeName>
        <fullName evidence="10">Folate-dependent tRNA(M-5-U54)-methyltransferase</fullName>
    </alternativeName>
</protein>
<keyword evidence="5 10" id="KW-0808">Transferase</keyword>
<dbReference type="InterPro" id="IPR040131">
    <property type="entry name" value="MnmG_N"/>
</dbReference>
<evidence type="ECO:0000259" key="11">
    <source>
        <dbReference type="Pfam" id="PF01134"/>
    </source>
</evidence>
<keyword evidence="13" id="KW-1185">Reference proteome</keyword>
<evidence type="ECO:0000256" key="6">
    <source>
        <dbReference type="ARBA" id="ARBA00022694"/>
    </source>
</evidence>
<dbReference type="NCBIfam" id="TIGR00137">
    <property type="entry name" value="gid_trmFO"/>
    <property type="match status" value="1"/>
</dbReference>
<dbReference type="InterPro" id="IPR036188">
    <property type="entry name" value="FAD/NAD-bd_sf"/>
</dbReference>
<evidence type="ECO:0000256" key="5">
    <source>
        <dbReference type="ARBA" id="ARBA00022679"/>
    </source>
</evidence>
<keyword evidence="3 10" id="KW-0489">Methyltransferase</keyword>
<dbReference type="EMBL" id="CP072642">
    <property type="protein sequence ID" value="QUV92913.1"/>
    <property type="molecule type" value="Genomic_DNA"/>
</dbReference>
<dbReference type="SUPFAM" id="SSF51905">
    <property type="entry name" value="FAD/NAD(P)-binding domain"/>
    <property type="match status" value="1"/>
</dbReference>
<keyword evidence="4 10" id="KW-0285">Flavoprotein</keyword>
<evidence type="ECO:0000256" key="3">
    <source>
        <dbReference type="ARBA" id="ARBA00022603"/>
    </source>
</evidence>
<dbReference type="RefSeq" id="WP_211421346.1">
    <property type="nucleotide sequence ID" value="NZ_CP072642.1"/>
</dbReference>
<name>A0ABX8AXI3_9BACT</name>
<feature type="binding site" evidence="10">
    <location>
        <begin position="10"/>
        <end position="15"/>
    </location>
    <ligand>
        <name>FAD</name>
        <dbReference type="ChEBI" id="CHEBI:57692"/>
    </ligand>
</feature>
<evidence type="ECO:0000256" key="2">
    <source>
        <dbReference type="ARBA" id="ARBA00022490"/>
    </source>
</evidence>
<evidence type="ECO:0000256" key="4">
    <source>
        <dbReference type="ARBA" id="ARBA00022630"/>
    </source>
</evidence>
<dbReference type="Proteomes" id="UP000677668">
    <property type="component" value="Chromosome 1"/>
</dbReference>
<evidence type="ECO:0000256" key="8">
    <source>
        <dbReference type="ARBA" id="ARBA00022857"/>
    </source>
</evidence>
<keyword evidence="7 10" id="KW-0274">FAD</keyword>